<evidence type="ECO:0000313" key="2">
    <source>
        <dbReference type="Proteomes" id="UP000255317"/>
    </source>
</evidence>
<comment type="caution">
    <text evidence="1">The sequence shown here is derived from an EMBL/GenBank/DDBJ whole genome shotgun (WGS) entry which is preliminary data.</text>
</comment>
<dbReference type="GO" id="GO:0006281">
    <property type="term" value="P:DNA repair"/>
    <property type="evidence" value="ECO:0007669"/>
    <property type="project" value="InterPro"/>
</dbReference>
<dbReference type="GO" id="GO:0006310">
    <property type="term" value="P:DNA recombination"/>
    <property type="evidence" value="ECO:0007669"/>
    <property type="project" value="InterPro"/>
</dbReference>
<dbReference type="OrthoDB" id="3404063at2"/>
<accession>A0A370Q335</accession>
<dbReference type="InterPro" id="IPR036614">
    <property type="entry name" value="RusA-like_sf"/>
</dbReference>
<name>A0A370Q335_9FLAO</name>
<gene>
    <name evidence="1" type="ORF">C8D94_1132</name>
</gene>
<proteinExistence type="predicted"/>
<keyword evidence="1" id="KW-0378">Hydrolase</keyword>
<dbReference type="RefSeq" id="WP_115124790.1">
    <property type="nucleotide sequence ID" value="NZ_QRAO01000013.1"/>
</dbReference>
<sequence>MLPFEFIVEGPPVSLQTKNRARLQAWKAKVNAAATSALANGTVAITDEVTFKVTYYYEGDSPDADNIIKPMQDALVGVVYVDDDQVVETSARKRNINGAYKIKGASPVIIEGFLNGVDFLHIKVEEFQHNQELD</sequence>
<dbReference type="AlphaFoldDB" id="A0A370Q335"/>
<dbReference type="GO" id="GO:0000287">
    <property type="term" value="F:magnesium ion binding"/>
    <property type="evidence" value="ECO:0007669"/>
    <property type="project" value="InterPro"/>
</dbReference>
<keyword evidence="1" id="KW-0255">Endonuclease</keyword>
<dbReference type="GO" id="GO:0004519">
    <property type="term" value="F:endonuclease activity"/>
    <property type="evidence" value="ECO:0007669"/>
    <property type="project" value="UniProtKB-KW"/>
</dbReference>
<dbReference type="Gene3D" id="3.30.1330.70">
    <property type="entry name" value="Holliday junction resolvase RusA"/>
    <property type="match status" value="1"/>
</dbReference>
<dbReference type="Proteomes" id="UP000255317">
    <property type="component" value="Unassembled WGS sequence"/>
</dbReference>
<dbReference type="InterPro" id="IPR008822">
    <property type="entry name" value="Endonuclease_RusA-like"/>
</dbReference>
<organism evidence="1 2">
    <name type="scientific">Marinirhabdus gelatinilytica</name>
    <dbReference type="NCBI Taxonomy" id="1703343"/>
    <lineage>
        <taxon>Bacteria</taxon>
        <taxon>Pseudomonadati</taxon>
        <taxon>Bacteroidota</taxon>
        <taxon>Flavobacteriia</taxon>
        <taxon>Flavobacteriales</taxon>
        <taxon>Flavobacteriaceae</taxon>
    </lineage>
</organism>
<reference evidence="1 2" key="1">
    <citation type="submission" date="2018-07" db="EMBL/GenBank/DDBJ databases">
        <title>Genomic Encyclopedia of Type Strains, Phase IV (KMG-IV): sequencing the most valuable type-strain genomes for metagenomic binning, comparative biology and taxonomic classification.</title>
        <authorList>
            <person name="Goeker M."/>
        </authorList>
    </citation>
    <scope>NUCLEOTIDE SEQUENCE [LARGE SCALE GENOMIC DNA]</scope>
    <source>
        <strain evidence="1 2">DSM 101478</strain>
    </source>
</reference>
<dbReference type="SUPFAM" id="SSF103084">
    <property type="entry name" value="Holliday junction resolvase RusA"/>
    <property type="match status" value="1"/>
</dbReference>
<dbReference type="Pfam" id="PF05866">
    <property type="entry name" value="RusA"/>
    <property type="match status" value="1"/>
</dbReference>
<protein>
    <submittedName>
        <fullName evidence="1">Holliday junction resolvase RusA-like endonuclease</fullName>
    </submittedName>
</protein>
<keyword evidence="1" id="KW-0540">Nuclease</keyword>
<evidence type="ECO:0000313" key="1">
    <source>
        <dbReference type="EMBL" id="RDK82773.1"/>
    </source>
</evidence>
<keyword evidence="2" id="KW-1185">Reference proteome</keyword>
<dbReference type="EMBL" id="QRAO01000013">
    <property type="protein sequence ID" value="RDK82773.1"/>
    <property type="molecule type" value="Genomic_DNA"/>
</dbReference>